<dbReference type="Proteomes" id="UP000254437">
    <property type="component" value="Unassembled WGS sequence"/>
</dbReference>
<dbReference type="RefSeq" id="WP_115007176.1">
    <property type="nucleotide sequence ID" value="NZ_UGQU01000002.1"/>
</dbReference>
<proteinExistence type="predicted"/>
<reference evidence="1 2" key="1">
    <citation type="submission" date="2018-06" db="EMBL/GenBank/DDBJ databases">
        <authorList>
            <consortium name="Pathogen Informatics"/>
            <person name="Doyle S."/>
        </authorList>
    </citation>
    <scope>NUCLEOTIDE SEQUENCE [LARGE SCALE GENOMIC DNA]</scope>
    <source>
        <strain evidence="1 2">NCTC10359</strain>
    </source>
</reference>
<protein>
    <submittedName>
        <fullName evidence="1">Uncharacterized protein</fullName>
    </submittedName>
</protein>
<evidence type="ECO:0000313" key="2">
    <source>
        <dbReference type="Proteomes" id="UP000254437"/>
    </source>
</evidence>
<evidence type="ECO:0000313" key="1">
    <source>
        <dbReference type="EMBL" id="STZ63164.1"/>
    </source>
</evidence>
<accession>A0A378TSA9</accession>
<sequence length="133" mass="14731">MVGFSILFRPEPKILTLCALLAVSGQGFANTVPIKFAKGSECGVFSGNVKGKKFTLQLGARQILNISTSENFKAVVKDPKGRTLSTFEEYDEIDYGGDLQLLYNTTTKGNYTISIMPRQQNQYLNVQFCAFND</sequence>
<gene>
    <name evidence="1" type="ORF">NCTC10359_01584</name>
</gene>
<dbReference type="EMBL" id="UGQU01000002">
    <property type="protein sequence ID" value="STZ63164.1"/>
    <property type="molecule type" value="Genomic_DNA"/>
</dbReference>
<name>A0A378TSA9_MORLA</name>
<organism evidence="1 2">
    <name type="scientific">Moraxella lacunata</name>
    <dbReference type="NCBI Taxonomy" id="477"/>
    <lineage>
        <taxon>Bacteria</taxon>
        <taxon>Pseudomonadati</taxon>
        <taxon>Pseudomonadota</taxon>
        <taxon>Gammaproteobacteria</taxon>
        <taxon>Moraxellales</taxon>
        <taxon>Moraxellaceae</taxon>
        <taxon>Moraxella</taxon>
    </lineage>
</organism>
<dbReference type="AlphaFoldDB" id="A0A378TSA9"/>